<keyword evidence="3" id="KW-0813">Transport</keyword>
<feature type="transmembrane region" description="Helical" evidence="10">
    <location>
        <begin position="475"/>
        <end position="492"/>
    </location>
</feature>
<keyword evidence="8 10" id="KW-0406">Ion transport</keyword>
<feature type="region of interest" description="Disordered" evidence="11">
    <location>
        <begin position="1"/>
        <end position="23"/>
    </location>
</feature>
<dbReference type="GO" id="GO:0015079">
    <property type="term" value="F:potassium ion transmembrane transporter activity"/>
    <property type="evidence" value="ECO:0007669"/>
    <property type="project" value="UniProtKB-UniRule"/>
</dbReference>
<keyword evidence="15" id="KW-1185">Reference proteome</keyword>
<evidence type="ECO:0000256" key="5">
    <source>
        <dbReference type="ARBA" id="ARBA00022692"/>
    </source>
</evidence>
<dbReference type="NCBIfam" id="TIGR00794">
    <property type="entry name" value="kup"/>
    <property type="match status" value="1"/>
</dbReference>
<feature type="transmembrane region" description="Helical" evidence="10">
    <location>
        <begin position="326"/>
        <end position="346"/>
    </location>
</feature>
<dbReference type="GO" id="GO:0005886">
    <property type="term" value="C:plasma membrane"/>
    <property type="evidence" value="ECO:0007669"/>
    <property type="project" value="UniProtKB-SubCell"/>
</dbReference>
<feature type="transmembrane region" description="Helical" evidence="10">
    <location>
        <begin position="92"/>
        <end position="113"/>
    </location>
</feature>
<reference evidence="14 15" key="1">
    <citation type="submission" date="2018-09" db="EMBL/GenBank/DDBJ databases">
        <title>A high-quality reference genome of wild soybean provides a powerful tool to mine soybean genomes.</title>
        <authorList>
            <person name="Xie M."/>
            <person name="Chung C.Y.L."/>
            <person name="Li M.-W."/>
            <person name="Wong F.-L."/>
            <person name="Chan T.-F."/>
            <person name="Lam H.-M."/>
        </authorList>
    </citation>
    <scope>NUCLEOTIDE SEQUENCE [LARGE SCALE GENOMIC DNA]</scope>
    <source>
        <strain evidence="15">cv. W05</strain>
        <tissue evidence="14">Hypocotyl of etiolated seedlings</tissue>
    </source>
</reference>
<comment type="caution">
    <text evidence="10">Lacks conserved residue(s) required for the propagation of feature annotation.</text>
</comment>
<evidence type="ECO:0000256" key="7">
    <source>
        <dbReference type="ARBA" id="ARBA00022989"/>
    </source>
</evidence>
<dbReference type="PANTHER" id="PTHR30540:SF94">
    <property type="entry name" value="POTASSIUM TRANSPORTER 5"/>
    <property type="match status" value="1"/>
</dbReference>
<dbReference type="Proteomes" id="UP000289340">
    <property type="component" value="Chromosome 7"/>
</dbReference>
<evidence type="ECO:0000256" key="4">
    <source>
        <dbReference type="ARBA" id="ARBA00022538"/>
    </source>
</evidence>
<feature type="domain" description="K+ potassium transporter C-terminal" evidence="13">
    <location>
        <begin position="554"/>
        <end position="804"/>
    </location>
</feature>
<protein>
    <recommendedName>
        <fullName evidence="10">Potassium transporter</fullName>
    </recommendedName>
</protein>
<feature type="transmembrane region" description="Helical" evidence="10">
    <location>
        <begin position="504"/>
        <end position="523"/>
    </location>
</feature>
<feature type="transmembrane region" description="Helical" evidence="10">
    <location>
        <begin position="295"/>
        <end position="314"/>
    </location>
</feature>
<feature type="transmembrane region" description="Helical" evidence="10">
    <location>
        <begin position="249"/>
        <end position="269"/>
    </location>
</feature>
<organism evidence="14 15">
    <name type="scientific">Glycine soja</name>
    <name type="common">Wild soybean</name>
    <dbReference type="NCBI Taxonomy" id="3848"/>
    <lineage>
        <taxon>Eukaryota</taxon>
        <taxon>Viridiplantae</taxon>
        <taxon>Streptophyta</taxon>
        <taxon>Embryophyta</taxon>
        <taxon>Tracheophyta</taxon>
        <taxon>Spermatophyta</taxon>
        <taxon>Magnoliopsida</taxon>
        <taxon>eudicotyledons</taxon>
        <taxon>Gunneridae</taxon>
        <taxon>Pentapetalae</taxon>
        <taxon>rosids</taxon>
        <taxon>fabids</taxon>
        <taxon>Fabales</taxon>
        <taxon>Fabaceae</taxon>
        <taxon>Papilionoideae</taxon>
        <taxon>50 kb inversion clade</taxon>
        <taxon>NPAAA clade</taxon>
        <taxon>indigoferoid/millettioid clade</taxon>
        <taxon>Phaseoleae</taxon>
        <taxon>Glycine</taxon>
        <taxon>Glycine subgen. Soja</taxon>
    </lineage>
</organism>
<comment type="function">
    <text evidence="10">Potassium transporter.</text>
</comment>
<dbReference type="AlphaFoldDB" id="A0A445JS51"/>
<evidence type="ECO:0000256" key="3">
    <source>
        <dbReference type="ARBA" id="ARBA00022448"/>
    </source>
</evidence>
<keyword evidence="7 10" id="KW-1133">Transmembrane helix</keyword>
<dbReference type="InterPro" id="IPR003855">
    <property type="entry name" value="K+_transporter"/>
</dbReference>
<feature type="transmembrane region" description="Helical" evidence="10">
    <location>
        <begin position="178"/>
        <end position="197"/>
    </location>
</feature>
<feature type="domain" description="K+ potassium transporter integral membrane" evidence="12">
    <location>
        <begin position="58"/>
        <end position="539"/>
    </location>
</feature>
<sequence>MSVEADSLGMEGDNDTWKETPQNHLMKERTDSLNLEAGRVSMTSTHFSKLDWRTTLSLAFQSIGIVYGDIGTSPLYVFSGIFTNGIHHNEDILGVLSLIIYTIVIIPMIKYVFIVLHANDHGNGGAFALYSLICRHAKVSLIPNQQPEDKKLSHYRLETPSHNLNRAQKLKQKLENSYFARVVLVLVTMLGTSMVIGDGIFTPSISVLSAVSGISTSLGQEVVVGISIAILIALFSLQRFGTDKVGSSFAPILLVWFSFIAGIGIYNLFKHDIGVLRAFNPKYIFDFFKRNGKQGWLSFGGVLLCITGSEAMFADLGHFSVRAIQISFSFVVFPSILIAYIGQAAYLRKFPEKVSNTFYASIPDHLYWPTFVVAVAAAIIASQAMISGAFSVISQAQSLGCFPRVKVVHTSTKHRGQVYIPEVNFMFMIACIVVTAAFKTSEKMTHAYGIAVVCDMLITTILVSLIMLVIWKKSIWVVALFLPVGCIELLYLSSQLTKFTKGGFVPLLLAFFLTIFMGIWHYVQKERYMFELKNKVSSEYVRQLANNANINRIPGIGLLYSELVQGIPPIFPHFIASIPSIHSIVVFVSIKAIPIATVALEERFLFRQEWPREYRIFRCVVRHGYRDVLGDHVVFESQLVQQLKEFIRQESFMVESEGTTTGEQEPIPANEDEMADMQQGFSSTINVTSAQEGKARTSSSSASARVIPDQGAIVVSRASSDSVQPLGVTKGVEEEIKFIEKAMESGVVYMLGEAEVVADPKSSIFNKIVVNYAYSFLRKNFREGDKSMAIPRNKLLKVGMTYEI</sequence>
<dbReference type="EMBL" id="QZWG01000007">
    <property type="protein sequence ID" value="RZC01315.1"/>
    <property type="molecule type" value="Genomic_DNA"/>
</dbReference>
<comment type="subcellular location">
    <subcellularLocation>
        <location evidence="1">Cell membrane</location>
        <topology evidence="1">Multi-pass membrane protein</topology>
    </subcellularLocation>
    <subcellularLocation>
        <location evidence="10">Membrane</location>
        <topology evidence="10">Multi-pass membrane protein</topology>
    </subcellularLocation>
</comment>
<proteinExistence type="inferred from homology"/>
<name>A0A445JS51_GLYSO</name>
<keyword evidence="6 10" id="KW-0630">Potassium</keyword>
<feature type="transmembrane region" description="Helical" evidence="10">
    <location>
        <begin position="423"/>
        <end position="441"/>
    </location>
</feature>
<evidence type="ECO:0000256" key="11">
    <source>
        <dbReference type="SAM" id="MobiDB-lite"/>
    </source>
</evidence>
<evidence type="ECO:0000256" key="1">
    <source>
        <dbReference type="ARBA" id="ARBA00004651"/>
    </source>
</evidence>
<dbReference type="InterPro" id="IPR053952">
    <property type="entry name" value="K_trans_C"/>
</dbReference>
<feature type="transmembrane region" description="Helical" evidence="10">
    <location>
        <begin position="447"/>
        <end position="468"/>
    </location>
</feature>
<evidence type="ECO:0000313" key="15">
    <source>
        <dbReference type="Proteomes" id="UP000289340"/>
    </source>
</evidence>
<evidence type="ECO:0000259" key="13">
    <source>
        <dbReference type="Pfam" id="PF22776"/>
    </source>
</evidence>
<dbReference type="Gramene" id="XM_028384401.1">
    <property type="protein sequence ID" value="XP_028240202.1"/>
    <property type="gene ID" value="LOC114418862"/>
</dbReference>
<keyword evidence="9 10" id="KW-0472">Membrane</keyword>
<evidence type="ECO:0000256" key="10">
    <source>
        <dbReference type="RuleBase" id="RU321113"/>
    </source>
</evidence>
<dbReference type="Pfam" id="PF02705">
    <property type="entry name" value="K_trans"/>
    <property type="match status" value="1"/>
</dbReference>
<dbReference type="InterPro" id="IPR053951">
    <property type="entry name" value="K_trans_N"/>
</dbReference>
<dbReference type="PANTHER" id="PTHR30540">
    <property type="entry name" value="OSMOTIC STRESS POTASSIUM TRANSPORTER"/>
    <property type="match status" value="1"/>
</dbReference>
<evidence type="ECO:0000259" key="12">
    <source>
        <dbReference type="Pfam" id="PF02705"/>
    </source>
</evidence>
<comment type="caution">
    <text evidence="14">The sequence shown here is derived from an EMBL/GenBank/DDBJ whole genome shotgun (WGS) entry which is preliminary data.</text>
</comment>
<evidence type="ECO:0000313" key="14">
    <source>
        <dbReference type="EMBL" id="RZC01315.1"/>
    </source>
</evidence>
<evidence type="ECO:0000256" key="6">
    <source>
        <dbReference type="ARBA" id="ARBA00022958"/>
    </source>
</evidence>
<keyword evidence="5 10" id="KW-0812">Transmembrane</keyword>
<evidence type="ECO:0000256" key="8">
    <source>
        <dbReference type="ARBA" id="ARBA00023065"/>
    </source>
</evidence>
<keyword evidence="4 10" id="KW-0633">Potassium transport</keyword>
<gene>
    <name evidence="14" type="ORF">D0Y65_016857</name>
</gene>
<accession>A0A445JS51</accession>
<feature type="transmembrane region" description="Helical" evidence="10">
    <location>
        <begin position="217"/>
        <end position="237"/>
    </location>
</feature>
<comment type="similarity">
    <text evidence="2 10">Belongs to the HAK/KUP transporter (TC 2.A.72.3) family.</text>
</comment>
<feature type="transmembrane region" description="Helical" evidence="10">
    <location>
        <begin position="366"/>
        <end position="386"/>
    </location>
</feature>
<evidence type="ECO:0000256" key="2">
    <source>
        <dbReference type="ARBA" id="ARBA00008440"/>
    </source>
</evidence>
<dbReference type="Pfam" id="PF22776">
    <property type="entry name" value="K_trans_C"/>
    <property type="match status" value="1"/>
</dbReference>
<evidence type="ECO:0000256" key="9">
    <source>
        <dbReference type="ARBA" id="ARBA00023136"/>
    </source>
</evidence>